<name>A0A0C3J6R4_PISTI</name>
<dbReference type="HOGENOM" id="CLU_2134565_0_0_1"/>
<organism evidence="1 2">
    <name type="scientific">Pisolithus tinctorius Marx 270</name>
    <dbReference type="NCBI Taxonomy" id="870435"/>
    <lineage>
        <taxon>Eukaryota</taxon>
        <taxon>Fungi</taxon>
        <taxon>Dikarya</taxon>
        <taxon>Basidiomycota</taxon>
        <taxon>Agaricomycotina</taxon>
        <taxon>Agaricomycetes</taxon>
        <taxon>Agaricomycetidae</taxon>
        <taxon>Boletales</taxon>
        <taxon>Sclerodermatineae</taxon>
        <taxon>Pisolithaceae</taxon>
        <taxon>Pisolithus</taxon>
    </lineage>
</organism>
<gene>
    <name evidence="1" type="ORF">M404DRAFT_515123</name>
</gene>
<sequence>MPSTNRLFPTSNNFCTNVTPYLAFLGPNYGTFSVEIQNISHIESTMNFCGFRPWTFCQTFRGIRHADIDVRYGFALFPPHVVDGVYEGTIGNWICVESLMIRNFTFSSLALSK</sequence>
<protein>
    <submittedName>
        <fullName evidence="1">Uncharacterized protein</fullName>
    </submittedName>
</protein>
<dbReference type="AlphaFoldDB" id="A0A0C3J6R4"/>
<accession>A0A0C3J6R4</accession>
<keyword evidence="2" id="KW-1185">Reference proteome</keyword>
<reference evidence="1 2" key="1">
    <citation type="submission" date="2014-04" db="EMBL/GenBank/DDBJ databases">
        <authorList>
            <consortium name="DOE Joint Genome Institute"/>
            <person name="Kuo A."/>
            <person name="Kohler A."/>
            <person name="Costa M.D."/>
            <person name="Nagy L.G."/>
            <person name="Floudas D."/>
            <person name="Copeland A."/>
            <person name="Barry K.W."/>
            <person name="Cichocki N."/>
            <person name="Veneault-Fourrey C."/>
            <person name="LaButti K."/>
            <person name="Lindquist E.A."/>
            <person name="Lipzen A."/>
            <person name="Lundell T."/>
            <person name="Morin E."/>
            <person name="Murat C."/>
            <person name="Sun H."/>
            <person name="Tunlid A."/>
            <person name="Henrissat B."/>
            <person name="Grigoriev I.V."/>
            <person name="Hibbett D.S."/>
            <person name="Martin F."/>
            <person name="Nordberg H.P."/>
            <person name="Cantor M.N."/>
            <person name="Hua S.X."/>
        </authorList>
    </citation>
    <scope>NUCLEOTIDE SEQUENCE [LARGE SCALE GENOMIC DNA]</scope>
    <source>
        <strain evidence="1 2">Marx 270</strain>
    </source>
</reference>
<evidence type="ECO:0000313" key="2">
    <source>
        <dbReference type="Proteomes" id="UP000054217"/>
    </source>
</evidence>
<dbReference type="EMBL" id="KN832176">
    <property type="protein sequence ID" value="KIN93361.1"/>
    <property type="molecule type" value="Genomic_DNA"/>
</dbReference>
<dbReference type="InParanoid" id="A0A0C3J6R4"/>
<proteinExistence type="predicted"/>
<evidence type="ECO:0000313" key="1">
    <source>
        <dbReference type="EMBL" id="KIN93361.1"/>
    </source>
</evidence>
<reference evidence="2" key="2">
    <citation type="submission" date="2015-01" db="EMBL/GenBank/DDBJ databases">
        <title>Evolutionary Origins and Diversification of the Mycorrhizal Mutualists.</title>
        <authorList>
            <consortium name="DOE Joint Genome Institute"/>
            <consortium name="Mycorrhizal Genomics Consortium"/>
            <person name="Kohler A."/>
            <person name="Kuo A."/>
            <person name="Nagy L.G."/>
            <person name="Floudas D."/>
            <person name="Copeland A."/>
            <person name="Barry K.W."/>
            <person name="Cichocki N."/>
            <person name="Veneault-Fourrey C."/>
            <person name="LaButti K."/>
            <person name="Lindquist E.A."/>
            <person name="Lipzen A."/>
            <person name="Lundell T."/>
            <person name="Morin E."/>
            <person name="Murat C."/>
            <person name="Riley R."/>
            <person name="Ohm R."/>
            <person name="Sun H."/>
            <person name="Tunlid A."/>
            <person name="Henrissat B."/>
            <person name="Grigoriev I.V."/>
            <person name="Hibbett D.S."/>
            <person name="Martin F."/>
        </authorList>
    </citation>
    <scope>NUCLEOTIDE SEQUENCE [LARGE SCALE GENOMIC DNA]</scope>
    <source>
        <strain evidence="2">Marx 270</strain>
    </source>
</reference>
<dbReference type="Proteomes" id="UP000054217">
    <property type="component" value="Unassembled WGS sequence"/>
</dbReference>